<evidence type="ECO:0000256" key="12">
    <source>
        <dbReference type="ARBA" id="ARBA00035025"/>
    </source>
</evidence>
<keyword evidence="4" id="KW-0489">Methyltransferase</keyword>
<dbReference type="Gene3D" id="3.40.50.150">
    <property type="entry name" value="Vaccinia Virus protein VP39"/>
    <property type="match status" value="1"/>
</dbReference>
<evidence type="ECO:0000256" key="1">
    <source>
        <dbReference type="ARBA" id="ARBA00001946"/>
    </source>
</evidence>
<comment type="catalytic activity">
    <reaction evidence="13">
        <text>small RNA 3'-end nucleotide + S-adenosyl-L-methionine = small RNA 3'-end 2'-O-methylnucleotide + S-adenosyl-L-homocysteine + H(+)</text>
        <dbReference type="Rhea" id="RHEA:37887"/>
        <dbReference type="Rhea" id="RHEA-COMP:10415"/>
        <dbReference type="Rhea" id="RHEA-COMP:10416"/>
        <dbReference type="ChEBI" id="CHEBI:15378"/>
        <dbReference type="ChEBI" id="CHEBI:57856"/>
        <dbReference type="ChEBI" id="CHEBI:59789"/>
        <dbReference type="ChEBI" id="CHEBI:74896"/>
        <dbReference type="ChEBI" id="CHEBI:74898"/>
        <dbReference type="EC" id="2.1.1.386"/>
    </reaction>
</comment>
<evidence type="ECO:0000256" key="11">
    <source>
        <dbReference type="ARBA" id="ARBA00029981"/>
    </source>
</evidence>
<evidence type="ECO:0000256" key="4">
    <source>
        <dbReference type="ARBA" id="ARBA00022603"/>
    </source>
</evidence>
<dbReference type="InterPro" id="IPR029063">
    <property type="entry name" value="SAM-dependent_MTases_sf"/>
</dbReference>
<name>A0ABN7SRT3_OIKDI</name>
<dbReference type="CDD" id="cd02440">
    <property type="entry name" value="AdoMet_MTases"/>
    <property type="match status" value="1"/>
</dbReference>
<evidence type="ECO:0000256" key="2">
    <source>
        <dbReference type="ARBA" id="ARBA00009026"/>
    </source>
</evidence>
<evidence type="ECO:0000313" key="15">
    <source>
        <dbReference type="EMBL" id="CAG5105425.1"/>
    </source>
</evidence>
<dbReference type="SUPFAM" id="SSF53335">
    <property type="entry name" value="S-adenosyl-L-methionine-dependent methyltransferases"/>
    <property type="match status" value="1"/>
</dbReference>
<evidence type="ECO:0000256" key="10">
    <source>
        <dbReference type="ARBA" id="ARBA00023158"/>
    </source>
</evidence>
<evidence type="ECO:0000256" key="13">
    <source>
        <dbReference type="ARBA" id="ARBA00048418"/>
    </source>
</evidence>
<sequence>MAEIARGDDEWSTKEEDSRDGPDKESEGKLTLPTMPAVEKEMDQVEHDVPTGNITYFEPKLYLQRYDYVINYIEKTKAKSVIDLGCAECKFVRELAKLQLRRVVGVDIQKELLVSNKFTLESNFDNFYLGNDFKREHDCSVELYQGNACEAPETSLQGIDFLSCIELIEHINEEDHPGLLKTIFRDIRPKTAIITTPNGDFNSHWSTMPHGNFRHDDHRFEWTREEFKKFTEHCLREYPEYSVKIEGIGKHWGGDYSKGFCSQSAVFTLKPYPSLHPERPLKSKYKQIHKTTLRKFDFKSMLYDAVLQILNTSAEIPEPDEAQRHKSWTSPDERKPAGAFTEEIGKYYRFPTGPQNWTDNDEDHCAQATIDTSQYELHHQHYHSVLECEHCPYCEYYYYPQCGPQLIHAFVVNLPLDVPQECDHDPECEYMCYPQPGSRALLYALA</sequence>
<dbReference type="EMBL" id="OU015566">
    <property type="protein sequence ID" value="CAG5105425.1"/>
    <property type="molecule type" value="Genomic_DNA"/>
</dbReference>
<evidence type="ECO:0000256" key="8">
    <source>
        <dbReference type="ARBA" id="ARBA00022842"/>
    </source>
</evidence>
<accession>A0ABN7SRT3</accession>
<comment type="cofactor">
    <cofactor evidence="1">
        <name>Mg(2+)</name>
        <dbReference type="ChEBI" id="CHEBI:18420"/>
    </cofactor>
</comment>
<evidence type="ECO:0000256" key="6">
    <source>
        <dbReference type="ARBA" id="ARBA00022691"/>
    </source>
</evidence>
<proteinExistence type="inferred from homology"/>
<feature type="region of interest" description="Disordered" evidence="14">
    <location>
        <begin position="1"/>
        <end position="33"/>
    </location>
</feature>
<keyword evidence="9" id="KW-0694">RNA-binding</keyword>
<comment type="similarity">
    <text evidence="2">Belongs to the methyltransferase superfamily. HEN1 family.</text>
</comment>
<keyword evidence="6" id="KW-0949">S-adenosyl-L-methionine</keyword>
<keyword evidence="8" id="KW-0460">Magnesium</keyword>
<dbReference type="PANTHER" id="PTHR21404:SF3">
    <property type="entry name" value="SMALL RNA 2'-O-METHYLTRANSFERASE"/>
    <property type="match status" value="1"/>
</dbReference>
<evidence type="ECO:0000256" key="9">
    <source>
        <dbReference type="ARBA" id="ARBA00022884"/>
    </source>
</evidence>
<feature type="compositionally biased region" description="Basic and acidic residues" evidence="14">
    <location>
        <begin position="1"/>
        <end position="28"/>
    </location>
</feature>
<keyword evidence="5" id="KW-0808">Transferase</keyword>
<reference evidence="15 16" key="1">
    <citation type="submission" date="2021-04" db="EMBL/GenBank/DDBJ databases">
        <authorList>
            <person name="Bliznina A."/>
        </authorList>
    </citation>
    <scope>NUCLEOTIDE SEQUENCE [LARGE SCALE GENOMIC DNA]</scope>
</reference>
<dbReference type="PANTHER" id="PTHR21404">
    <property type="entry name" value="HEN1"/>
    <property type="match status" value="1"/>
</dbReference>
<evidence type="ECO:0000256" key="5">
    <source>
        <dbReference type="ARBA" id="ARBA00022679"/>
    </source>
</evidence>
<organism evidence="15 16">
    <name type="scientific">Oikopleura dioica</name>
    <name type="common">Tunicate</name>
    <dbReference type="NCBI Taxonomy" id="34765"/>
    <lineage>
        <taxon>Eukaryota</taxon>
        <taxon>Metazoa</taxon>
        <taxon>Chordata</taxon>
        <taxon>Tunicata</taxon>
        <taxon>Appendicularia</taxon>
        <taxon>Copelata</taxon>
        <taxon>Oikopleuridae</taxon>
        <taxon>Oikopleura</taxon>
    </lineage>
</organism>
<keyword evidence="10" id="KW-0943">RNA-mediated gene silencing</keyword>
<dbReference type="Pfam" id="PF13489">
    <property type="entry name" value="Methyltransf_23"/>
    <property type="match status" value="1"/>
</dbReference>
<dbReference type="InterPro" id="IPR026610">
    <property type="entry name" value="Hen1"/>
</dbReference>
<evidence type="ECO:0000313" key="16">
    <source>
        <dbReference type="Proteomes" id="UP001158576"/>
    </source>
</evidence>
<keyword evidence="16" id="KW-1185">Reference proteome</keyword>
<protein>
    <recommendedName>
        <fullName evidence="3">Small RNA 2'-O-methyltransferase</fullName>
        <ecNumber evidence="12">2.1.1.386</ecNumber>
    </recommendedName>
    <alternativeName>
        <fullName evidence="11">HEN1 methyltransferase homolog 1</fullName>
    </alternativeName>
</protein>
<evidence type="ECO:0000256" key="14">
    <source>
        <dbReference type="SAM" id="MobiDB-lite"/>
    </source>
</evidence>
<dbReference type="Proteomes" id="UP001158576">
    <property type="component" value="Chromosome 1"/>
</dbReference>
<gene>
    <name evidence="15" type="ORF">OKIOD_LOCUS10883</name>
</gene>
<evidence type="ECO:0000256" key="7">
    <source>
        <dbReference type="ARBA" id="ARBA00022723"/>
    </source>
</evidence>
<evidence type="ECO:0000256" key="3">
    <source>
        <dbReference type="ARBA" id="ARBA00021330"/>
    </source>
</evidence>
<dbReference type="EC" id="2.1.1.386" evidence="12"/>
<keyword evidence="7" id="KW-0479">Metal-binding</keyword>